<protein>
    <submittedName>
        <fullName evidence="4">ATP-binding cassette domain-containing protein</fullName>
    </submittedName>
</protein>
<evidence type="ECO:0000259" key="3">
    <source>
        <dbReference type="PROSITE" id="PS50893"/>
    </source>
</evidence>
<dbReference type="GO" id="GO:0005524">
    <property type="term" value="F:ATP binding"/>
    <property type="evidence" value="ECO:0007669"/>
    <property type="project" value="UniProtKB-KW"/>
</dbReference>
<evidence type="ECO:0000256" key="1">
    <source>
        <dbReference type="ARBA" id="ARBA00022741"/>
    </source>
</evidence>
<dbReference type="Proteomes" id="UP001550348">
    <property type="component" value="Unassembled WGS sequence"/>
</dbReference>
<dbReference type="PANTHER" id="PTHR24220">
    <property type="entry name" value="IMPORT ATP-BINDING PROTEIN"/>
    <property type="match status" value="1"/>
</dbReference>
<dbReference type="PROSITE" id="PS50893">
    <property type="entry name" value="ABC_TRANSPORTER_2"/>
    <property type="match status" value="2"/>
</dbReference>
<dbReference type="SMART" id="SM00382">
    <property type="entry name" value="AAA"/>
    <property type="match status" value="2"/>
</dbReference>
<gene>
    <name evidence="4" type="ORF">ABZ071_25340</name>
</gene>
<dbReference type="InterPro" id="IPR003439">
    <property type="entry name" value="ABC_transporter-like_ATP-bd"/>
</dbReference>
<evidence type="ECO:0000313" key="4">
    <source>
        <dbReference type="EMBL" id="MEU0155172.1"/>
    </source>
</evidence>
<evidence type="ECO:0000313" key="5">
    <source>
        <dbReference type="Proteomes" id="UP001550348"/>
    </source>
</evidence>
<organism evidence="4 5">
    <name type="scientific">Micromonospora fulviviridis</name>
    <dbReference type="NCBI Taxonomy" id="47860"/>
    <lineage>
        <taxon>Bacteria</taxon>
        <taxon>Bacillati</taxon>
        <taxon>Actinomycetota</taxon>
        <taxon>Actinomycetes</taxon>
        <taxon>Micromonosporales</taxon>
        <taxon>Micromonosporaceae</taxon>
        <taxon>Micromonospora</taxon>
    </lineage>
</organism>
<dbReference type="PANTHER" id="PTHR24220:SF685">
    <property type="entry name" value="ABC TRANSPORTER RELATED"/>
    <property type="match status" value="1"/>
</dbReference>
<comment type="caution">
    <text evidence="4">The sequence shown here is derived from an EMBL/GenBank/DDBJ whole genome shotgun (WGS) entry which is preliminary data.</text>
</comment>
<accession>A0ABV2VT38</accession>
<feature type="domain" description="ABC transporter" evidence="3">
    <location>
        <begin position="7"/>
        <end position="239"/>
    </location>
</feature>
<dbReference type="Pfam" id="PF00005">
    <property type="entry name" value="ABC_tran"/>
    <property type="match status" value="2"/>
</dbReference>
<dbReference type="EMBL" id="JBEXRX010000096">
    <property type="protein sequence ID" value="MEU0155172.1"/>
    <property type="molecule type" value="Genomic_DNA"/>
</dbReference>
<evidence type="ECO:0000256" key="2">
    <source>
        <dbReference type="ARBA" id="ARBA00022840"/>
    </source>
</evidence>
<dbReference type="InterPro" id="IPR017871">
    <property type="entry name" value="ABC_transporter-like_CS"/>
</dbReference>
<sequence length="460" mass="48473">MTGSGGLEVSDLQVTARNNRSIGAPVSLQAAPGEVVALTGPSGAGKTVWLTAMMDALEPPLRRISGTVRWRGQVVEPGEPARRWRRRHLGVLVQDAAQSLHPLRTAIAAVAEAGVDTRQAAAALTQVGIDARLHSRHVHQLSGGQAQRVALARAVAAQPPLLILDEPTSALDHASASLVAAVIRARRGDPRFITLLVSHDRDFVTTVADRVQPIGAIGPASRLSPATPPVTGTEVLRVSGLHVNRPGGTAALLRDVHLTVAAGECVAVLGPSGCGKTTLLRCLAGLQPATAGRATLDGKDLPWPVTRRSRPMLQALQYVGQHPADTLNPAHRIHIALTRPMRAFRTVEPARRSGTVKTLLHRVGLDPAVAGRRPAGLSGGQRQRVALARALAAWPRLLLADEITAALDAATTSAVLGLLDEMRREGLALLVATHDPAVADRADRVLTITDHLLHTSEGRP</sequence>
<keyword evidence="2 4" id="KW-0067">ATP-binding</keyword>
<dbReference type="InterPro" id="IPR003593">
    <property type="entry name" value="AAA+_ATPase"/>
</dbReference>
<dbReference type="PROSITE" id="PS00211">
    <property type="entry name" value="ABC_TRANSPORTER_1"/>
    <property type="match status" value="2"/>
</dbReference>
<dbReference type="Gene3D" id="3.40.50.300">
    <property type="entry name" value="P-loop containing nucleotide triphosphate hydrolases"/>
    <property type="match status" value="2"/>
</dbReference>
<keyword evidence="5" id="KW-1185">Reference proteome</keyword>
<dbReference type="InterPro" id="IPR027417">
    <property type="entry name" value="P-loop_NTPase"/>
</dbReference>
<dbReference type="SUPFAM" id="SSF52540">
    <property type="entry name" value="P-loop containing nucleoside triphosphate hydrolases"/>
    <property type="match status" value="2"/>
</dbReference>
<feature type="domain" description="ABC transporter" evidence="3">
    <location>
        <begin position="236"/>
        <end position="460"/>
    </location>
</feature>
<dbReference type="InterPro" id="IPR015854">
    <property type="entry name" value="ABC_transpr_LolD-like"/>
</dbReference>
<name>A0ABV2VT38_9ACTN</name>
<proteinExistence type="predicted"/>
<reference evidence="4 5" key="1">
    <citation type="submission" date="2024-06" db="EMBL/GenBank/DDBJ databases">
        <title>The Natural Products Discovery Center: Release of the First 8490 Sequenced Strains for Exploring Actinobacteria Biosynthetic Diversity.</title>
        <authorList>
            <person name="Kalkreuter E."/>
            <person name="Kautsar S.A."/>
            <person name="Yang D."/>
            <person name="Bader C.D."/>
            <person name="Teijaro C.N."/>
            <person name="Fluegel L."/>
            <person name="Davis C.M."/>
            <person name="Simpson J.R."/>
            <person name="Lauterbach L."/>
            <person name="Steele A.D."/>
            <person name="Gui C."/>
            <person name="Meng S."/>
            <person name="Li G."/>
            <person name="Viehrig K."/>
            <person name="Ye F."/>
            <person name="Su P."/>
            <person name="Kiefer A.F."/>
            <person name="Nichols A."/>
            <person name="Cepeda A.J."/>
            <person name="Yan W."/>
            <person name="Fan B."/>
            <person name="Jiang Y."/>
            <person name="Adhikari A."/>
            <person name="Zheng C.-J."/>
            <person name="Schuster L."/>
            <person name="Cowan T.M."/>
            <person name="Smanski M.J."/>
            <person name="Chevrette M.G."/>
            <person name="De Carvalho L.P.S."/>
            <person name="Shen B."/>
        </authorList>
    </citation>
    <scope>NUCLEOTIDE SEQUENCE [LARGE SCALE GENOMIC DNA]</scope>
    <source>
        <strain evidence="4 5">NPDC006286</strain>
    </source>
</reference>
<keyword evidence="1" id="KW-0547">Nucleotide-binding</keyword>